<evidence type="ECO:0000313" key="3">
    <source>
        <dbReference type="Proteomes" id="UP001328107"/>
    </source>
</evidence>
<evidence type="ECO:0000256" key="1">
    <source>
        <dbReference type="SAM" id="MobiDB-lite"/>
    </source>
</evidence>
<feature type="non-terminal residue" evidence="2">
    <location>
        <position position="172"/>
    </location>
</feature>
<feature type="compositionally biased region" description="Basic and acidic residues" evidence="1">
    <location>
        <begin position="59"/>
        <end position="70"/>
    </location>
</feature>
<evidence type="ECO:0000313" key="2">
    <source>
        <dbReference type="EMBL" id="GMR40782.1"/>
    </source>
</evidence>
<gene>
    <name evidence="2" type="ORF">PMAYCL1PPCAC_10977</name>
</gene>
<keyword evidence="3" id="KW-1185">Reference proteome</keyword>
<evidence type="ECO:0008006" key="4">
    <source>
        <dbReference type="Google" id="ProtNLM"/>
    </source>
</evidence>
<organism evidence="2 3">
    <name type="scientific">Pristionchus mayeri</name>
    <dbReference type="NCBI Taxonomy" id="1317129"/>
    <lineage>
        <taxon>Eukaryota</taxon>
        <taxon>Metazoa</taxon>
        <taxon>Ecdysozoa</taxon>
        <taxon>Nematoda</taxon>
        <taxon>Chromadorea</taxon>
        <taxon>Rhabditida</taxon>
        <taxon>Rhabditina</taxon>
        <taxon>Diplogasteromorpha</taxon>
        <taxon>Diplogasteroidea</taxon>
        <taxon>Neodiplogasteridae</taxon>
        <taxon>Pristionchus</taxon>
    </lineage>
</organism>
<name>A0AAN4ZM56_9BILA</name>
<reference evidence="3" key="1">
    <citation type="submission" date="2022-10" db="EMBL/GenBank/DDBJ databases">
        <title>Genome assembly of Pristionchus species.</title>
        <authorList>
            <person name="Yoshida K."/>
            <person name="Sommer R.J."/>
        </authorList>
    </citation>
    <scope>NUCLEOTIDE SEQUENCE [LARGE SCALE GENOMIC DNA]</scope>
    <source>
        <strain evidence="3">RS5460</strain>
    </source>
</reference>
<dbReference type="Proteomes" id="UP001328107">
    <property type="component" value="Unassembled WGS sequence"/>
</dbReference>
<feature type="non-terminal residue" evidence="2">
    <location>
        <position position="1"/>
    </location>
</feature>
<feature type="compositionally biased region" description="Polar residues" evidence="1">
    <location>
        <begin position="47"/>
        <end position="58"/>
    </location>
</feature>
<protein>
    <recommendedName>
        <fullName evidence="4">C2H2-type domain-containing protein</fullName>
    </recommendedName>
</protein>
<proteinExistence type="predicted"/>
<feature type="compositionally biased region" description="Polar residues" evidence="1">
    <location>
        <begin position="142"/>
        <end position="162"/>
    </location>
</feature>
<accession>A0AAN4ZM56</accession>
<sequence>DRKLSAIGRLADADVTKYRSKPELCQQRKKIVSSENDENEADREQAVQYSARTSTRMSSVEEKGERMEPRKALRVTKKELWNITIRSENEEEELPARKAVVTSKHLVKEKESVHKGDQNDRRKVEEVILSSDESEKEEQTREFTCSQCTYHSASESSVTLHRNAQHRTSTER</sequence>
<dbReference type="AlphaFoldDB" id="A0AAN4ZM56"/>
<feature type="compositionally biased region" description="Basic and acidic residues" evidence="1">
    <location>
        <begin position="108"/>
        <end position="126"/>
    </location>
</feature>
<comment type="caution">
    <text evidence="2">The sequence shown here is derived from an EMBL/GenBank/DDBJ whole genome shotgun (WGS) entry which is preliminary data.</text>
</comment>
<feature type="region of interest" description="Disordered" evidence="1">
    <location>
        <begin position="28"/>
        <end position="70"/>
    </location>
</feature>
<dbReference type="EMBL" id="BTRK01000003">
    <property type="protein sequence ID" value="GMR40782.1"/>
    <property type="molecule type" value="Genomic_DNA"/>
</dbReference>
<feature type="region of interest" description="Disordered" evidence="1">
    <location>
        <begin position="108"/>
        <end position="172"/>
    </location>
</feature>